<dbReference type="Proteomes" id="UP000886595">
    <property type="component" value="Unassembled WGS sequence"/>
</dbReference>
<dbReference type="PANTHER" id="PTHR34804:SF5">
    <property type="entry name" value="CAMP-REGULATED PHOSPHOPROTEIN 19-RELATED PROTEIN"/>
    <property type="match status" value="1"/>
</dbReference>
<feature type="region of interest" description="Disordered" evidence="3">
    <location>
        <begin position="48"/>
        <end position="86"/>
    </location>
</feature>
<dbReference type="OrthoDB" id="5949865at2759"/>
<evidence type="ECO:0000256" key="3">
    <source>
        <dbReference type="SAM" id="MobiDB-lite"/>
    </source>
</evidence>
<dbReference type="InterPro" id="IPR006760">
    <property type="entry name" value="Endosulphine"/>
</dbReference>
<feature type="signal peptide" evidence="4">
    <location>
        <begin position="1"/>
        <end position="32"/>
    </location>
</feature>
<keyword evidence="6" id="KW-1185">Reference proteome</keyword>
<sequence length="191" mass="21465">MCFSSFRFSSLKLLQLAVFALSWDAAIWLCDGLPVDLYVWTKKKSEEGKRFEGDGDGKQQSGRDRIFSGTRGRRRNLKKAKGSRAMATENNRADEIVFSQERESTGANKYGGLVPKKKPLISQPKRAFFDSADWVLHKQQASADERTIEAIESLRPKLVRTPHKQLPPRGPTFLTGQENLVIKSILALQAA</sequence>
<proteinExistence type="inferred from homology"/>
<protein>
    <submittedName>
        <fullName evidence="5">Uncharacterized protein</fullName>
    </submittedName>
</protein>
<organism evidence="5 6">
    <name type="scientific">Brassica carinata</name>
    <name type="common">Ethiopian mustard</name>
    <name type="synonym">Abyssinian cabbage</name>
    <dbReference type="NCBI Taxonomy" id="52824"/>
    <lineage>
        <taxon>Eukaryota</taxon>
        <taxon>Viridiplantae</taxon>
        <taxon>Streptophyta</taxon>
        <taxon>Embryophyta</taxon>
        <taxon>Tracheophyta</taxon>
        <taxon>Spermatophyta</taxon>
        <taxon>Magnoliopsida</taxon>
        <taxon>eudicotyledons</taxon>
        <taxon>Gunneridae</taxon>
        <taxon>Pentapetalae</taxon>
        <taxon>rosids</taxon>
        <taxon>malvids</taxon>
        <taxon>Brassicales</taxon>
        <taxon>Brassicaceae</taxon>
        <taxon>Brassiceae</taxon>
        <taxon>Brassica</taxon>
    </lineage>
</organism>
<comment type="caution">
    <text evidence="5">The sequence shown here is derived from an EMBL/GenBank/DDBJ whole genome shotgun (WGS) entry which is preliminary data.</text>
</comment>
<feature type="chain" id="PRO_5036498268" evidence="4">
    <location>
        <begin position="33"/>
        <end position="191"/>
    </location>
</feature>
<dbReference type="AlphaFoldDB" id="A0A8X7Q9B8"/>
<gene>
    <name evidence="5" type="ORF">Bca52824_070458</name>
</gene>
<evidence type="ECO:0000256" key="1">
    <source>
        <dbReference type="ARBA" id="ARBA00010520"/>
    </source>
</evidence>
<feature type="compositionally biased region" description="Basic and acidic residues" evidence="3">
    <location>
        <begin position="48"/>
        <end position="66"/>
    </location>
</feature>
<comment type="similarity">
    <text evidence="1 2">Belongs to the endosulfine family.</text>
</comment>
<dbReference type="Pfam" id="PF04667">
    <property type="entry name" value="Endosulfine"/>
    <property type="match status" value="1"/>
</dbReference>
<reference evidence="5 6" key="1">
    <citation type="submission" date="2020-02" db="EMBL/GenBank/DDBJ databases">
        <authorList>
            <person name="Ma Q."/>
            <person name="Huang Y."/>
            <person name="Song X."/>
            <person name="Pei D."/>
        </authorList>
    </citation>
    <scope>NUCLEOTIDE SEQUENCE [LARGE SCALE GENOMIC DNA]</scope>
    <source>
        <strain evidence="5">Sxm20200214</strain>
        <tissue evidence="5">Leaf</tissue>
    </source>
</reference>
<accession>A0A8X7Q9B8</accession>
<evidence type="ECO:0000256" key="4">
    <source>
        <dbReference type="SAM" id="SignalP"/>
    </source>
</evidence>
<dbReference type="PANTHER" id="PTHR34804">
    <property type="entry name" value="CAMP-REGULATED PHOSPHOPROTEIN 19-RELATED PROTEIN"/>
    <property type="match status" value="1"/>
</dbReference>
<keyword evidence="4" id="KW-0732">Signal</keyword>
<dbReference type="EMBL" id="JAAMPC010000014">
    <property type="protein sequence ID" value="KAG2263379.1"/>
    <property type="molecule type" value="Genomic_DNA"/>
</dbReference>
<evidence type="ECO:0000313" key="6">
    <source>
        <dbReference type="Proteomes" id="UP000886595"/>
    </source>
</evidence>
<evidence type="ECO:0000313" key="5">
    <source>
        <dbReference type="EMBL" id="KAG2263379.1"/>
    </source>
</evidence>
<feature type="compositionally biased region" description="Basic residues" evidence="3">
    <location>
        <begin position="71"/>
        <end position="82"/>
    </location>
</feature>
<name>A0A8X7Q9B8_BRACI</name>
<evidence type="ECO:0000256" key="2">
    <source>
        <dbReference type="RuleBase" id="RU363120"/>
    </source>
</evidence>